<name>A0ACC1S4E3_9APHY</name>
<dbReference type="Proteomes" id="UP001148662">
    <property type="component" value="Unassembled WGS sequence"/>
</dbReference>
<evidence type="ECO:0000313" key="2">
    <source>
        <dbReference type="Proteomes" id="UP001148662"/>
    </source>
</evidence>
<accession>A0ACC1S4E3</accession>
<gene>
    <name evidence="1" type="ORF">NM688_g7562</name>
</gene>
<evidence type="ECO:0000313" key="1">
    <source>
        <dbReference type="EMBL" id="KAJ3531525.1"/>
    </source>
</evidence>
<dbReference type="EMBL" id="JANHOG010001794">
    <property type="protein sequence ID" value="KAJ3531525.1"/>
    <property type="molecule type" value="Genomic_DNA"/>
</dbReference>
<organism evidence="1 2">
    <name type="scientific">Phlebia brevispora</name>
    <dbReference type="NCBI Taxonomy" id="194682"/>
    <lineage>
        <taxon>Eukaryota</taxon>
        <taxon>Fungi</taxon>
        <taxon>Dikarya</taxon>
        <taxon>Basidiomycota</taxon>
        <taxon>Agaricomycotina</taxon>
        <taxon>Agaricomycetes</taxon>
        <taxon>Polyporales</taxon>
        <taxon>Meruliaceae</taxon>
        <taxon>Phlebia</taxon>
    </lineage>
</organism>
<protein>
    <submittedName>
        <fullName evidence="1">Uncharacterized protein</fullName>
    </submittedName>
</protein>
<proteinExistence type="predicted"/>
<sequence>MPYNLVSLGRLTGAGYAYKGKHDQLHILDRNRVIRVGHKRGNLYEISVEARTSHALAVRTKCTWYEWHCALGHINRQQLKDMFTKGMVDGMDVDTSSNLDFTCDACIQAKHSRAPFPEVSPNRAAQVGDLIHSDIWGPARTESLQHNTYYISFTDDMSRFSFLDFLKTRTSALDRFRKLDRLLENQLGRRIKALRVDNAKEYVQGDFKAYLDSHGIILQTTAPYSPAQNGVAKRLNRTVAEHVRAMLIAHNVPRFLWQDGAAYAIFCKNRCPTCALLSKTPYEVFWGRRPDIQDLQEFGIPCWVLVPKNRQDKLSPKSEQYVFTGIADHSSGWRYYSPKTRQILSSRNVVFTRQQEKEILLPDLVIPEAPVPTGEGESPSGADNTGNVPRHSSRASARIDYTRLHNTGEKATKDEECEANLCFAAFNPFDEPRTLQEVMNREDWPLWKEAMEKEMDQLKKTETYEETELPKGRKAIGCRWVFLIKRDAKGQILKYKARLVTQGFSQIPGQDFFQTYAPVMRLESFHTLLTLAAANDWPIHQMNVVGAYLNADLEEEIYMKQVPGFENNTGRVLRLRKGLYGLKQSGRAWNKRVHKLLAEKLGFVCINADFCAYIRVTGDDQFQIILIHVDDMALIAANDELMTFIGLQITRNRVKRLLTIHQERYIQTVLERFHMQDCTPVSTPLDPNVTLSPSPDETEPLDVPYVVAIGSLMYAAVATRPDIAFAVQSLSQFSSRPSQEHWTVVKHVLRYLKGHAALGITYGSTSDLTLTGYSDADWGQSLVDRRSISGFAFMLAGGVITWNLKKQPTVAVSTMEAEYMALAHASREAIWLRALLGGLGFGASSATTIFTDNQAAIALAHDNQFHARSKHIDIRHHFVRECIESNDLAVTHCPSESNAADILTKALPCPAHDNGLKLLSMSHVEGECCREAR</sequence>
<reference evidence="1" key="1">
    <citation type="submission" date="2022-07" db="EMBL/GenBank/DDBJ databases">
        <title>Genome Sequence of Phlebia brevispora.</title>
        <authorList>
            <person name="Buettner E."/>
        </authorList>
    </citation>
    <scope>NUCLEOTIDE SEQUENCE</scope>
    <source>
        <strain evidence="1">MPL23</strain>
    </source>
</reference>
<comment type="caution">
    <text evidence="1">The sequence shown here is derived from an EMBL/GenBank/DDBJ whole genome shotgun (WGS) entry which is preliminary data.</text>
</comment>
<keyword evidence="2" id="KW-1185">Reference proteome</keyword>